<name>A0A238XNU3_9BACT</name>
<dbReference type="Gene3D" id="1.20.120.330">
    <property type="entry name" value="Nucleotidyltransferases domain 2"/>
    <property type="match status" value="1"/>
</dbReference>
<accession>A0A238XNU3</accession>
<dbReference type="Proteomes" id="UP000198405">
    <property type="component" value="Unassembled WGS sequence"/>
</dbReference>
<keyword evidence="2" id="KW-1185">Reference proteome</keyword>
<dbReference type="EMBL" id="FZOB01000001">
    <property type="protein sequence ID" value="SNR60696.1"/>
    <property type="molecule type" value="Genomic_DNA"/>
</dbReference>
<sequence>MAIDRLQSYLKEAQSHVERLNNVLERLRPLYPLNIEKFSNLTSSQKDILDALAFRFSKLQDLLGSRIFREFLNHTGYITEGKTFLELLREIEKEGIIDIDTWSQFRKIRNLLAHDYPDEILEKIEAINFLIENAPTLIKVVKKIESKAYR</sequence>
<evidence type="ECO:0000313" key="1">
    <source>
        <dbReference type="EMBL" id="SNR60696.1"/>
    </source>
</evidence>
<gene>
    <name evidence="1" type="ORF">SAMN06265340_101146</name>
</gene>
<reference evidence="2" key="1">
    <citation type="submission" date="2017-06" db="EMBL/GenBank/DDBJ databases">
        <authorList>
            <person name="Varghese N."/>
            <person name="Submissions S."/>
        </authorList>
    </citation>
    <scope>NUCLEOTIDE SEQUENCE [LARGE SCALE GENOMIC DNA]</scope>
    <source>
        <strain evidence="2">DSM 15668</strain>
    </source>
</reference>
<evidence type="ECO:0000313" key="2">
    <source>
        <dbReference type="Proteomes" id="UP000198405"/>
    </source>
</evidence>
<dbReference type="AlphaFoldDB" id="A0A238XNU3"/>
<proteinExistence type="predicted"/>
<organism evidence="1 2">
    <name type="scientific">Desulfurobacterium atlanticum</name>
    <dbReference type="NCBI Taxonomy" id="240169"/>
    <lineage>
        <taxon>Bacteria</taxon>
        <taxon>Pseudomonadati</taxon>
        <taxon>Aquificota</taxon>
        <taxon>Aquificia</taxon>
        <taxon>Desulfurobacteriales</taxon>
        <taxon>Desulfurobacteriaceae</taxon>
        <taxon>Desulfurobacterium</taxon>
    </lineage>
</organism>
<evidence type="ECO:0008006" key="3">
    <source>
        <dbReference type="Google" id="ProtNLM"/>
    </source>
</evidence>
<protein>
    <recommendedName>
        <fullName evidence="3">Nucleotidyltransferase substrate binding protein, HI0074 family</fullName>
    </recommendedName>
</protein>
<dbReference type="SUPFAM" id="SSF81593">
    <property type="entry name" value="Nucleotidyltransferase substrate binding subunit/domain"/>
    <property type="match status" value="1"/>
</dbReference>